<dbReference type="Proteomes" id="UP001231189">
    <property type="component" value="Unassembled WGS sequence"/>
</dbReference>
<reference evidence="2" key="1">
    <citation type="submission" date="2023-07" db="EMBL/GenBank/DDBJ databases">
        <title>A chromosome-level genome assembly of Lolium multiflorum.</title>
        <authorList>
            <person name="Chen Y."/>
            <person name="Copetti D."/>
            <person name="Kolliker R."/>
            <person name="Studer B."/>
        </authorList>
    </citation>
    <scope>NUCLEOTIDE SEQUENCE</scope>
    <source>
        <strain evidence="2">02402/16</strain>
        <tissue evidence="2">Leaf</tissue>
    </source>
</reference>
<dbReference type="InterPro" id="IPR051283">
    <property type="entry name" value="Sec_Metabolite_Acyltrans"/>
</dbReference>
<keyword evidence="3" id="KW-1185">Reference proteome</keyword>
<evidence type="ECO:0000313" key="3">
    <source>
        <dbReference type="Proteomes" id="UP001231189"/>
    </source>
</evidence>
<evidence type="ECO:0000313" key="2">
    <source>
        <dbReference type="EMBL" id="KAK1668524.1"/>
    </source>
</evidence>
<sequence>MPQGYIGNAVVLGKATSTVGEILEKGLGWTAWQLNRLVASFDEAAMEEWPRWIQAPDFEYMGRLSSGGAALMTGSSPRFDVFENDFGWGKPVAVRSGLGDKMDGKATVFEGPERGGSMSLEVCIAPDVLKRLVADMEFMESVNMPITLRSAYMVREKCNRGSSRRKWHLKCILGL</sequence>
<dbReference type="InterPro" id="IPR023213">
    <property type="entry name" value="CAT-like_dom_sf"/>
</dbReference>
<dbReference type="PANTHER" id="PTHR31896:SF9">
    <property type="entry name" value="OS08G0111500 PROTEIN"/>
    <property type="match status" value="1"/>
</dbReference>
<proteinExistence type="predicted"/>
<dbReference type="Pfam" id="PF02458">
    <property type="entry name" value="Transferase"/>
    <property type="match status" value="1"/>
</dbReference>
<accession>A0AAD8T2Q2</accession>
<dbReference type="PANTHER" id="PTHR31896">
    <property type="entry name" value="FAMILY REGULATORY PROTEIN, PUTATIVE (AFU_ORTHOLOGUE AFUA_3G14730)-RELATED"/>
    <property type="match status" value="1"/>
</dbReference>
<organism evidence="2 3">
    <name type="scientific">Lolium multiflorum</name>
    <name type="common">Italian ryegrass</name>
    <name type="synonym">Lolium perenne subsp. multiflorum</name>
    <dbReference type="NCBI Taxonomy" id="4521"/>
    <lineage>
        <taxon>Eukaryota</taxon>
        <taxon>Viridiplantae</taxon>
        <taxon>Streptophyta</taxon>
        <taxon>Embryophyta</taxon>
        <taxon>Tracheophyta</taxon>
        <taxon>Spermatophyta</taxon>
        <taxon>Magnoliopsida</taxon>
        <taxon>Liliopsida</taxon>
        <taxon>Poales</taxon>
        <taxon>Poaceae</taxon>
        <taxon>BOP clade</taxon>
        <taxon>Pooideae</taxon>
        <taxon>Poodae</taxon>
        <taxon>Poeae</taxon>
        <taxon>Poeae Chloroplast Group 2 (Poeae type)</taxon>
        <taxon>Loliodinae</taxon>
        <taxon>Loliinae</taxon>
        <taxon>Lolium</taxon>
    </lineage>
</organism>
<gene>
    <name evidence="2" type="ORF">QYE76_056683</name>
</gene>
<dbReference type="AlphaFoldDB" id="A0AAD8T2Q2"/>
<protein>
    <recommendedName>
        <fullName evidence="4">Acetyltransferase</fullName>
    </recommendedName>
</protein>
<dbReference type="GO" id="GO:0016747">
    <property type="term" value="F:acyltransferase activity, transferring groups other than amino-acyl groups"/>
    <property type="evidence" value="ECO:0007669"/>
    <property type="project" value="UniProtKB-ARBA"/>
</dbReference>
<keyword evidence="1" id="KW-0808">Transferase</keyword>
<dbReference type="EMBL" id="JAUUTY010000003">
    <property type="protein sequence ID" value="KAK1668524.1"/>
    <property type="molecule type" value="Genomic_DNA"/>
</dbReference>
<evidence type="ECO:0008006" key="4">
    <source>
        <dbReference type="Google" id="ProtNLM"/>
    </source>
</evidence>
<evidence type="ECO:0000256" key="1">
    <source>
        <dbReference type="ARBA" id="ARBA00022679"/>
    </source>
</evidence>
<name>A0AAD8T2Q2_LOLMU</name>
<dbReference type="Gene3D" id="3.30.559.10">
    <property type="entry name" value="Chloramphenicol acetyltransferase-like domain"/>
    <property type="match status" value="1"/>
</dbReference>
<comment type="caution">
    <text evidence="2">The sequence shown here is derived from an EMBL/GenBank/DDBJ whole genome shotgun (WGS) entry which is preliminary data.</text>
</comment>